<name>F2EA91_HORVV</name>
<organism evidence="1">
    <name type="scientific">Hordeum vulgare subsp. vulgare</name>
    <name type="common">Domesticated barley</name>
    <dbReference type="NCBI Taxonomy" id="112509"/>
    <lineage>
        <taxon>Eukaryota</taxon>
        <taxon>Viridiplantae</taxon>
        <taxon>Streptophyta</taxon>
        <taxon>Embryophyta</taxon>
        <taxon>Tracheophyta</taxon>
        <taxon>Spermatophyta</taxon>
        <taxon>Magnoliopsida</taxon>
        <taxon>Liliopsida</taxon>
        <taxon>Poales</taxon>
        <taxon>Poaceae</taxon>
        <taxon>BOP clade</taxon>
        <taxon>Pooideae</taxon>
        <taxon>Triticodae</taxon>
        <taxon>Triticeae</taxon>
        <taxon>Hordeinae</taxon>
        <taxon>Hordeum</taxon>
    </lineage>
</organism>
<dbReference type="EMBL" id="AK373066">
    <property type="protein sequence ID" value="BAK04263.1"/>
    <property type="molecule type" value="mRNA"/>
</dbReference>
<accession>F2EA91</accession>
<evidence type="ECO:0000313" key="1">
    <source>
        <dbReference type="EMBL" id="BAK04263.1"/>
    </source>
</evidence>
<protein>
    <submittedName>
        <fullName evidence="1">Predicted protein</fullName>
    </submittedName>
</protein>
<proteinExistence type="evidence at transcript level"/>
<reference evidence="1" key="1">
    <citation type="journal article" date="2011" name="Plant Physiol.">
        <title>Comprehensive sequence analysis of 24,783 barley full-length cDNAs derived from 12 clone libraries.</title>
        <authorList>
            <person name="Matsumoto T."/>
            <person name="Tanaka T."/>
            <person name="Sakai H."/>
            <person name="Amano N."/>
            <person name="Kanamori H."/>
            <person name="Kurita K."/>
            <person name="Kikuta A."/>
            <person name="Kamiya K."/>
            <person name="Yamamoto M."/>
            <person name="Ikawa H."/>
            <person name="Fujii N."/>
            <person name="Hori K."/>
            <person name="Itoh T."/>
            <person name="Sato K."/>
        </authorList>
    </citation>
    <scope>NUCLEOTIDE SEQUENCE</scope>
</reference>
<dbReference type="AlphaFoldDB" id="F2EA91"/>
<sequence>MPSCIYLILTIGKVHDRQMADDPLVVEIRHCLFGGFPCHIRRCALFVRRRPLTLLASWPTAESTWVPSPFRLRLWLR</sequence>